<keyword evidence="1" id="KW-0614">Plasmid</keyword>
<dbReference type="KEGG" id="nav:JQS30_16890"/>
<evidence type="ECO:0000313" key="1">
    <source>
        <dbReference type="EMBL" id="QSB07180.1"/>
    </source>
</evidence>
<keyword evidence="2" id="KW-1185">Reference proteome</keyword>
<protein>
    <submittedName>
        <fullName evidence="1">Uncharacterized protein</fullName>
    </submittedName>
</protein>
<dbReference type="RefSeq" id="WP_213173175.1">
    <property type="nucleotide sequence ID" value="NZ_CP070498.1"/>
</dbReference>
<name>A0A895XYB8_9ACTN</name>
<accession>A0A895XYB8</accession>
<dbReference type="EMBL" id="CP070498">
    <property type="protein sequence ID" value="QSB07180.1"/>
    <property type="molecule type" value="Genomic_DNA"/>
</dbReference>
<organism evidence="1 2">
    <name type="scientific">Natronoglycomyces albus</name>
    <dbReference type="NCBI Taxonomy" id="2811108"/>
    <lineage>
        <taxon>Bacteria</taxon>
        <taxon>Bacillati</taxon>
        <taxon>Actinomycetota</taxon>
        <taxon>Actinomycetes</taxon>
        <taxon>Glycomycetales</taxon>
        <taxon>Glycomycetaceae</taxon>
        <taxon>Natronoglycomyces</taxon>
    </lineage>
</organism>
<proteinExistence type="predicted"/>
<dbReference type="Proteomes" id="UP000662939">
    <property type="component" value="Plasmid p1"/>
</dbReference>
<sequence>MNETDRRDLHPMWESHVHRGEEIANRAEEIARQEGEPQGGFLARAQWLNVAQKMAEEEILAEENAQNQDQEE</sequence>
<dbReference type="AlphaFoldDB" id="A0A895XYB8"/>
<reference evidence="1" key="1">
    <citation type="submission" date="2021-02" db="EMBL/GenBank/DDBJ databases">
        <title>Natronoglycomyces albus gen. nov., sp. nov, a haloalkaliphilic actinobacterium from a soda solonchak soil.</title>
        <authorList>
            <person name="Sorokin D.Y."/>
            <person name="Khijniak T.V."/>
            <person name="Zakharycheva A.P."/>
            <person name="Boueva O.V."/>
            <person name="Ariskina E.V."/>
            <person name="Hahnke R.L."/>
            <person name="Bunk B."/>
            <person name="Sproer C."/>
            <person name="Schumann P."/>
            <person name="Evtushenko L.I."/>
            <person name="Kublanov I.V."/>
        </authorList>
    </citation>
    <scope>NUCLEOTIDE SEQUENCE</scope>
    <source>
        <strain evidence="1">DSM 106290</strain>
        <plasmid evidence="1">p1</plasmid>
    </source>
</reference>
<geneLocation type="plasmid" evidence="1 2">
    <name>p1</name>
</geneLocation>
<evidence type="ECO:0000313" key="2">
    <source>
        <dbReference type="Proteomes" id="UP000662939"/>
    </source>
</evidence>
<gene>
    <name evidence="1" type="ORF">JQS30_16890</name>
</gene>